<evidence type="ECO:0000256" key="2">
    <source>
        <dbReference type="ARBA" id="ARBA00022723"/>
    </source>
</evidence>
<protein>
    <recommendedName>
        <fullName evidence="11">Oligoendopeptidase F</fullName>
    </recommendedName>
</protein>
<gene>
    <name evidence="9" type="ORF">DI628_07920</name>
</gene>
<organism evidence="9 10">
    <name type="scientific">Blastochloris viridis</name>
    <name type="common">Rhodopseudomonas viridis</name>
    <dbReference type="NCBI Taxonomy" id="1079"/>
    <lineage>
        <taxon>Bacteria</taxon>
        <taxon>Pseudomonadati</taxon>
        <taxon>Pseudomonadota</taxon>
        <taxon>Alphaproteobacteria</taxon>
        <taxon>Hyphomicrobiales</taxon>
        <taxon>Blastochloridaceae</taxon>
        <taxon>Blastochloris</taxon>
    </lineage>
</organism>
<feature type="domain" description="Peptidase M3A/M3B catalytic" evidence="7">
    <location>
        <begin position="425"/>
        <end position="670"/>
    </location>
</feature>
<name>A0A6N4R9P6_BLAVI</name>
<dbReference type="Gene3D" id="1.20.140.70">
    <property type="entry name" value="Oligopeptidase f, N-terminal domain"/>
    <property type="match status" value="1"/>
</dbReference>
<keyword evidence="4 6" id="KW-0862">Zinc</keyword>
<dbReference type="Gene3D" id="1.10.1370.20">
    <property type="entry name" value="Oligoendopeptidase f, C-terminal domain"/>
    <property type="match status" value="1"/>
</dbReference>
<dbReference type="Pfam" id="PF01432">
    <property type="entry name" value="Peptidase_M3"/>
    <property type="match status" value="1"/>
</dbReference>
<comment type="caution">
    <text evidence="9">The sequence shown here is derived from an EMBL/GenBank/DDBJ whole genome shotgun (WGS) entry which is preliminary data.</text>
</comment>
<comment type="cofactor">
    <cofactor evidence="6">
        <name>Zn(2+)</name>
        <dbReference type="ChEBI" id="CHEBI:29105"/>
    </cofactor>
    <text evidence="6">Binds 1 zinc ion.</text>
</comment>
<dbReference type="InterPro" id="IPR045090">
    <property type="entry name" value="Pept_M3A_M3B"/>
</dbReference>
<evidence type="ECO:0000256" key="1">
    <source>
        <dbReference type="ARBA" id="ARBA00022670"/>
    </source>
</evidence>
<evidence type="ECO:0000256" key="6">
    <source>
        <dbReference type="RuleBase" id="RU003435"/>
    </source>
</evidence>
<dbReference type="PANTHER" id="PTHR11804">
    <property type="entry name" value="PROTEASE M3 THIMET OLIGOPEPTIDASE-RELATED"/>
    <property type="match status" value="1"/>
</dbReference>
<dbReference type="SUPFAM" id="SSF55486">
    <property type="entry name" value="Metalloproteases ('zincins'), catalytic domain"/>
    <property type="match status" value="1"/>
</dbReference>
<dbReference type="GO" id="GO:0004222">
    <property type="term" value="F:metalloendopeptidase activity"/>
    <property type="evidence" value="ECO:0007669"/>
    <property type="project" value="InterPro"/>
</dbReference>
<evidence type="ECO:0008006" key="11">
    <source>
        <dbReference type="Google" id="ProtNLM"/>
    </source>
</evidence>
<dbReference type="EMBL" id="VAFM01000002">
    <property type="protein sequence ID" value="TKW60807.1"/>
    <property type="molecule type" value="Genomic_DNA"/>
</dbReference>
<evidence type="ECO:0000256" key="4">
    <source>
        <dbReference type="ARBA" id="ARBA00022833"/>
    </source>
</evidence>
<keyword evidence="1 6" id="KW-0645">Protease</keyword>
<comment type="similarity">
    <text evidence="6">Belongs to the peptidase M3 family.</text>
</comment>
<proteinExistence type="inferred from homology"/>
<dbReference type="Proteomes" id="UP000320948">
    <property type="component" value="Unassembled WGS sequence"/>
</dbReference>
<reference evidence="9 10" key="1">
    <citation type="journal article" date="2017" name="Nat. Commun.">
        <title>In situ click chemistry generation of cyclooxygenase-2 inhibitors.</title>
        <authorList>
            <person name="Bhardwaj A."/>
            <person name="Kaur J."/>
            <person name="Wuest M."/>
            <person name="Wuest F."/>
        </authorList>
    </citation>
    <scope>NUCLEOTIDE SEQUENCE [LARGE SCALE GENOMIC DNA]</scope>
    <source>
        <strain evidence="9">S2_018_000_R2_106</strain>
    </source>
</reference>
<accession>A0A6N4R9P6</accession>
<dbReference type="GO" id="GO:0006518">
    <property type="term" value="P:peptide metabolic process"/>
    <property type="evidence" value="ECO:0007669"/>
    <property type="project" value="TreeGrafter"/>
</dbReference>
<evidence type="ECO:0000313" key="9">
    <source>
        <dbReference type="EMBL" id="TKW60807.1"/>
    </source>
</evidence>
<dbReference type="GO" id="GO:0006508">
    <property type="term" value="P:proteolysis"/>
    <property type="evidence" value="ECO:0007669"/>
    <property type="project" value="UniProtKB-KW"/>
</dbReference>
<dbReference type="Pfam" id="PF08439">
    <property type="entry name" value="Peptidase_M3_N"/>
    <property type="match status" value="1"/>
</dbReference>
<dbReference type="InterPro" id="IPR001567">
    <property type="entry name" value="Pept_M3A_M3B_dom"/>
</dbReference>
<dbReference type="InterPro" id="IPR042088">
    <property type="entry name" value="OligoPept_F_C"/>
</dbReference>
<dbReference type="PANTHER" id="PTHR11804:SF5">
    <property type="entry name" value="OLIGOENDOPEPTIDASE F"/>
    <property type="match status" value="1"/>
</dbReference>
<evidence type="ECO:0000256" key="3">
    <source>
        <dbReference type="ARBA" id="ARBA00022801"/>
    </source>
</evidence>
<evidence type="ECO:0000256" key="5">
    <source>
        <dbReference type="ARBA" id="ARBA00023049"/>
    </source>
</evidence>
<dbReference type="AlphaFoldDB" id="A0A6N4R9P6"/>
<dbReference type="GO" id="GO:0046872">
    <property type="term" value="F:metal ion binding"/>
    <property type="evidence" value="ECO:0007669"/>
    <property type="project" value="UniProtKB-UniRule"/>
</dbReference>
<evidence type="ECO:0000259" key="8">
    <source>
        <dbReference type="Pfam" id="PF08439"/>
    </source>
</evidence>
<dbReference type="InterPro" id="IPR013647">
    <property type="entry name" value="OligopepF_N_dom"/>
</dbReference>
<evidence type="ECO:0000313" key="10">
    <source>
        <dbReference type="Proteomes" id="UP000320948"/>
    </source>
</evidence>
<feature type="domain" description="Oligopeptidase F N-terminal" evidence="8">
    <location>
        <begin position="195"/>
        <end position="262"/>
    </location>
</feature>
<evidence type="ECO:0000259" key="7">
    <source>
        <dbReference type="Pfam" id="PF01432"/>
    </source>
</evidence>
<keyword evidence="2 6" id="KW-0479">Metal-binding</keyword>
<keyword evidence="3 6" id="KW-0378">Hydrolase</keyword>
<keyword evidence="5 6" id="KW-0482">Metalloprotease</keyword>
<sequence>MSHTCVALKHLRARTQTAPDHVLTWLMYPFAVHGAPSKHAWMSVYVSCAGATALCAGFWGCAGTGGVGFCASIIRSNACMARDTSSSALGTETIRWDLTQLYKGLDDPQIEADVAAQVQGMAAFEAAYKGKLDHKLGEAFAAMEPLNRRGSKLGIYFFLTLARNSADKAAEKVSSRVNEKLAQASAMHLTFFDLEMGKLSDAAVEQQMGHPQVVKHLSYIRHNQKVQAHYLGEEAESVLTMQGPFGAGAWSNLMDELEGDLRIDFEGKTYNLPEILHVMAEDRDRARRAAAMKALNAQLKASKHDFYAARTLNVHVGSHLANDKARGFTHPMQKKNLSNMVDDATVQVLHEGVEDKAGKLAQRFYRLKARMLGLETLAWSDRNAPMPFAADTIYDWATSCDVVKKAYRAFSPTLGALVDTVLDPKKGWVDAPPVPNKSGGAFDYTVALPDKDDRSYMMLNHLGSAGDVMTLAHELGHAVHGLLALEAQSSLTWHAPMPYAETASVFGEMLTFESLMSQLSDPTEKLALYMDKINDFMNTVVRQICFSQFEQAFFAERVNGKLMEEDYSRLWMEMTKRFYGPEGETFTYADIENMWCYVSHFYSYESFYVYAYAFGELFTQSMMAQRARLGDRFEPLYLDLLRAGGTKSAVELMEPFGLNPNSREFWEAGIASSAGVWLAEAEKLADELGL</sequence>